<organism evidence="1 2">
    <name type="scientific">Caerostris extrusa</name>
    <name type="common">Bark spider</name>
    <name type="synonym">Caerostris bankana</name>
    <dbReference type="NCBI Taxonomy" id="172846"/>
    <lineage>
        <taxon>Eukaryota</taxon>
        <taxon>Metazoa</taxon>
        <taxon>Ecdysozoa</taxon>
        <taxon>Arthropoda</taxon>
        <taxon>Chelicerata</taxon>
        <taxon>Arachnida</taxon>
        <taxon>Araneae</taxon>
        <taxon>Araneomorphae</taxon>
        <taxon>Entelegynae</taxon>
        <taxon>Araneoidea</taxon>
        <taxon>Araneidae</taxon>
        <taxon>Caerostris</taxon>
    </lineage>
</organism>
<protein>
    <submittedName>
        <fullName evidence="1">Uncharacterized protein</fullName>
    </submittedName>
</protein>
<accession>A0AAV4VZH8</accession>
<evidence type="ECO:0000313" key="2">
    <source>
        <dbReference type="Proteomes" id="UP001054945"/>
    </source>
</evidence>
<comment type="caution">
    <text evidence="1">The sequence shown here is derived from an EMBL/GenBank/DDBJ whole genome shotgun (WGS) entry which is preliminary data.</text>
</comment>
<proteinExistence type="predicted"/>
<evidence type="ECO:0000313" key="1">
    <source>
        <dbReference type="EMBL" id="GIY75245.1"/>
    </source>
</evidence>
<keyword evidence="2" id="KW-1185">Reference proteome</keyword>
<name>A0AAV4VZH8_CAEEX</name>
<sequence>MSQGSRISKHSWINTMEPTNIMISEKENCPKRFFFPHTNNNILSVFLVFRSSDCASETANQSEMAIAQTNEREKKPCHFSGRHSRVCRNRECFFLERVPVNESSETSRCLLDLCF</sequence>
<reference evidence="1 2" key="1">
    <citation type="submission" date="2021-06" db="EMBL/GenBank/DDBJ databases">
        <title>Caerostris extrusa draft genome.</title>
        <authorList>
            <person name="Kono N."/>
            <person name="Arakawa K."/>
        </authorList>
    </citation>
    <scope>NUCLEOTIDE SEQUENCE [LARGE SCALE GENOMIC DNA]</scope>
</reference>
<dbReference type="AlphaFoldDB" id="A0AAV4VZH8"/>
<dbReference type="EMBL" id="BPLR01015315">
    <property type="protein sequence ID" value="GIY75245.1"/>
    <property type="molecule type" value="Genomic_DNA"/>
</dbReference>
<dbReference type="Proteomes" id="UP001054945">
    <property type="component" value="Unassembled WGS sequence"/>
</dbReference>
<gene>
    <name evidence="1" type="ORF">CEXT_793621</name>
</gene>